<keyword evidence="2" id="KW-1185">Reference proteome</keyword>
<dbReference type="PANTHER" id="PTHR38436:SF1">
    <property type="entry name" value="ESTER CYCLASE"/>
    <property type="match status" value="1"/>
</dbReference>
<sequence>MANENYKEIGRKLTDEIWNKGDIDAIDRYYADNAKIHTPMATFDGKEGLKQFLGMHREAFPDLKVEQHKYYSNGNSTALEWTFTGTHNGPFLGIEPTGKSVRVSGMTSTRYENDKVVEQNFYWDRIDQLQAVGLGPEDLNKLQMK</sequence>
<dbReference type="InterPro" id="IPR009959">
    <property type="entry name" value="Cyclase_SnoaL-like"/>
</dbReference>
<reference evidence="1 2" key="1">
    <citation type="submission" date="2019-06" db="EMBL/GenBank/DDBJ databases">
        <title>Persicimonas caeni gen. nov., sp. nov., a predatory bacterium isolated from solar saltern.</title>
        <authorList>
            <person name="Wang S."/>
        </authorList>
    </citation>
    <scope>NUCLEOTIDE SEQUENCE [LARGE SCALE GENOMIC DNA]</scope>
    <source>
        <strain evidence="1 2">YN101</strain>
    </source>
</reference>
<evidence type="ECO:0000313" key="2">
    <source>
        <dbReference type="Proteomes" id="UP000315995"/>
    </source>
</evidence>
<dbReference type="Proteomes" id="UP000315995">
    <property type="component" value="Chromosome"/>
</dbReference>
<organism evidence="1 2">
    <name type="scientific">Persicimonas caeni</name>
    <dbReference type="NCBI Taxonomy" id="2292766"/>
    <lineage>
        <taxon>Bacteria</taxon>
        <taxon>Deltaproteobacteria</taxon>
        <taxon>Bradymonadales</taxon>
        <taxon>Bradymonadaceae</taxon>
        <taxon>Persicimonas</taxon>
    </lineage>
</organism>
<dbReference type="PANTHER" id="PTHR38436">
    <property type="entry name" value="POLYKETIDE CYCLASE SNOAL-LIKE DOMAIN"/>
    <property type="match status" value="1"/>
</dbReference>
<gene>
    <name evidence="1" type="ORF">FIV42_16820</name>
</gene>
<accession>A0A5B8YAW4</accession>
<protein>
    <submittedName>
        <fullName evidence="1">Ester cyclase</fullName>
    </submittedName>
</protein>
<dbReference type="EMBL" id="CP041186">
    <property type="protein sequence ID" value="QDG52341.1"/>
    <property type="molecule type" value="Genomic_DNA"/>
</dbReference>
<dbReference type="SUPFAM" id="SSF54427">
    <property type="entry name" value="NTF2-like"/>
    <property type="match status" value="1"/>
</dbReference>
<accession>A0A4Y6PVG8</accession>
<name>A0A4Y6PVG8_PERCE</name>
<evidence type="ECO:0000313" key="1">
    <source>
        <dbReference type="EMBL" id="QDG52341.1"/>
    </source>
</evidence>
<dbReference type="AlphaFoldDB" id="A0A4Y6PVG8"/>
<dbReference type="Gene3D" id="3.10.450.50">
    <property type="match status" value="1"/>
</dbReference>
<dbReference type="Pfam" id="PF07366">
    <property type="entry name" value="SnoaL"/>
    <property type="match status" value="1"/>
</dbReference>
<dbReference type="RefSeq" id="WP_141198813.1">
    <property type="nucleotide sequence ID" value="NZ_CP041186.1"/>
</dbReference>
<proteinExistence type="predicted"/>
<dbReference type="GO" id="GO:0030638">
    <property type="term" value="P:polyketide metabolic process"/>
    <property type="evidence" value="ECO:0007669"/>
    <property type="project" value="InterPro"/>
</dbReference>
<dbReference type="InterPro" id="IPR032710">
    <property type="entry name" value="NTF2-like_dom_sf"/>
</dbReference>
<dbReference type="OrthoDB" id="5516081at2"/>